<accession>A0A2A3E224</accession>
<protein>
    <submittedName>
        <fullName evidence="1">Uncharacterized protein</fullName>
    </submittedName>
</protein>
<dbReference type="Proteomes" id="UP000242457">
    <property type="component" value="Unassembled WGS sequence"/>
</dbReference>
<sequence>MWCPCRSTIGSLFSILGGVIGWTIDITLGSTDSCATAVNTKRFSTSVFLAGDVAGVFATTTKIYTDGSKQGSRSNSSVHIAATSYTSGLHGEWSRPKAGLTEKRKEYYCEEEEEYSSLLQS</sequence>
<dbReference type="OrthoDB" id="7571931at2759"/>
<organism evidence="1 2">
    <name type="scientific">Apis cerana cerana</name>
    <name type="common">Oriental honeybee</name>
    <dbReference type="NCBI Taxonomy" id="94128"/>
    <lineage>
        <taxon>Eukaryota</taxon>
        <taxon>Metazoa</taxon>
        <taxon>Ecdysozoa</taxon>
        <taxon>Arthropoda</taxon>
        <taxon>Hexapoda</taxon>
        <taxon>Insecta</taxon>
        <taxon>Pterygota</taxon>
        <taxon>Neoptera</taxon>
        <taxon>Endopterygota</taxon>
        <taxon>Hymenoptera</taxon>
        <taxon>Apocrita</taxon>
        <taxon>Aculeata</taxon>
        <taxon>Apoidea</taxon>
        <taxon>Anthophila</taxon>
        <taxon>Apidae</taxon>
        <taxon>Apis</taxon>
    </lineage>
</organism>
<proteinExistence type="predicted"/>
<gene>
    <name evidence="1" type="ORF">APICC_05373</name>
</gene>
<evidence type="ECO:0000313" key="2">
    <source>
        <dbReference type="Proteomes" id="UP000242457"/>
    </source>
</evidence>
<dbReference type="AlphaFoldDB" id="A0A2A3E224"/>
<reference evidence="1 2" key="1">
    <citation type="submission" date="2014-07" db="EMBL/GenBank/DDBJ databases">
        <title>Genomic and transcriptomic analysis on Apis cerana provide comprehensive insights into honey bee biology.</title>
        <authorList>
            <person name="Diao Q."/>
            <person name="Sun L."/>
            <person name="Zheng H."/>
            <person name="Zheng H."/>
            <person name="Xu S."/>
            <person name="Wang S."/>
            <person name="Zeng Z."/>
            <person name="Hu F."/>
            <person name="Su S."/>
            <person name="Wu J."/>
        </authorList>
    </citation>
    <scope>NUCLEOTIDE SEQUENCE [LARGE SCALE GENOMIC DNA]</scope>
    <source>
        <tissue evidence="1">Pupae without intestine</tissue>
    </source>
</reference>
<evidence type="ECO:0000313" key="1">
    <source>
        <dbReference type="EMBL" id="PBC25189.1"/>
    </source>
</evidence>
<name>A0A2A3E224_APICC</name>
<keyword evidence="2" id="KW-1185">Reference proteome</keyword>
<dbReference type="EMBL" id="KZ288494">
    <property type="protein sequence ID" value="PBC25189.1"/>
    <property type="molecule type" value="Genomic_DNA"/>
</dbReference>